<keyword evidence="3" id="KW-1185">Reference proteome</keyword>
<evidence type="ECO:0000313" key="2">
    <source>
        <dbReference type="EMBL" id="KZO93559.1"/>
    </source>
</evidence>
<accession>A0A167JG87</accession>
<gene>
    <name evidence="2" type="ORF">CALVIDRAFT_540016</name>
</gene>
<dbReference type="EMBL" id="KV417301">
    <property type="protein sequence ID" value="KZO93559.1"/>
    <property type="molecule type" value="Genomic_DNA"/>
</dbReference>
<reference evidence="2 3" key="1">
    <citation type="journal article" date="2016" name="Mol. Biol. Evol.">
        <title>Comparative Genomics of Early-Diverging Mushroom-Forming Fungi Provides Insights into the Origins of Lignocellulose Decay Capabilities.</title>
        <authorList>
            <person name="Nagy L.G."/>
            <person name="Riley R."/>
            <person name="Tritt A."/>
            <person name="Adam C."/>
            <person name="Daum C."/>
            <person name="Floudas D."/>
            <person name="Sun H."/>
            <person name="Yadav J.S."/>
            <person name="Pangilinan J."/>
            <person name="Larsson K.H."/>
            <person name="Matsuura K."/>
            <person name="Barry K."/>
            <person name="Labutti K."/>
            <person name="Kuo R."/>
            <person name="Ohm R.A."/>
            <person name="Bhattacharya S.S."/>
            <person name="Shirouzu T."/>
            <person name="Yoshinaga Y."/>
            <person name="Martin F.M."/>
            <person name="Grigoriev I.V."/>
            <person name="Hibbett D.S."/>
        </authorList>
    </citation>
    <scope>NUCLEOTIDE SEQUENCE [LARGE SCALE GENOMIC DNA]</scope>
    <source>
        <strain evidence="2 3">TUFC12733</strain>
    </source>
</reference>
<proteinExistence type="predicted"/>
<evidence type="ECO:0000256" key="1">
    <source>
        <dbReference type="SAM" id="MobiDB-lite"/>
    </source>
</evidence>
<dbReference type="AlphaFoldDB" id="A0A167JG87"/>
<dbReference type="STRING" id="1330018.A0A167JG87"/>
<name>A0A167JG87_CALVF</name>
<dbReference type="Proteomes" id="UP000076738">
    <property type="component" value="Unassembled WGS sequence"/>
</dbReference>
<evidence type="ECO:0000313" key="3">
    <source>
        <dbReference type="Proteomes" id="UP000076738"/>
    </source>
</evidence>
<organism evidence="2 3">
    <name type="scientific">Calocera viscosa (strain TUFC12733)</name>
    <dbReference type="NCBI Taxonomy" id="1330018"/>
    <lineage>
        <taxon>Eukaryota</taxon>
        <taxon>Fungi</taxon>
        <taxon>Dikarya</taxon>
        <taxon>Basidiomycota</taxon>
        <taxon>Agaricomycotina</taxon>
        <taxon>Dacrymycetes</taxon>
        <taxon>Dacrymycetales</taxon>
        <taxon>Dacrymycetaceae</taxon>
        <taxon>Calocera</taxon>
    </lineage>
</organism>
<feature type="region of interest" description="Disordered" evidence="1">
    <location>
        <begin position="1"/>
        <end position="82"/>
    </location>
</feature>
<protein>
    <recommendedName>
        <fullName evidence="4">Peroxin domain-containing protein</fullName>
    </recommendedName>
</protein>
<feature type="compositionally biased region" description="Basic and acidic residues" evidence="1">
    <location>
        <begin position="34"/>
        <end position="44"/>
    </location>
</feature>
<feature type="compositionally biased region" description="Polar residues" evidence="1">
    <location>
        <begin position="54"/>
        <end position="64"/>
    </location>
</feature>
<sequence length="330" mass="38357">MPHLSPRPSEEPTPTLSLEQKRHKPKRSSFLFGTKDKPDMKPHSVDTYAPITLTEASGSHTQGPNLRLLPHEDGPHQQTDAEVPSKLDRYIPVPNDPTARNTLHPMEDKKTRYEWDYVMEHQRGFRFLSTPLFSQAGLLPSDPPPFATIGPDPIPCSLEDFQLPSPEWRWVGNGWCVDMRGDGEVQEDGFEYNWWFRRKGWRPRIGFWSSGAYVRRRRWMRLRCLTPPEPISEKPTVPTSSARSPEALAGWEKLRAKMMETELDRERLEMVKTWLDESTSNEDLLRKRWTETLNMFVFPSSRDLLRSMVRSMGWDPLPDGDKEAFWKEAA</sequence>
<evidence type="ECO:0008006" key="4">
    <source>
        <dbReference type="Google" id="ProtNLM"/>
    </source>
</evidence>
<dbReference type="OrthoDB" id="72441at2759"/>